<reference evidence="2" key="1">
    <citation type="journal article" date="2023" name="Hortic. Res.">
        <title>A chromosome-level phased genome enabling allele-level studies in sweet orange: a case study on citrus Huanglongbing tolerance.</title>
        <authorList>
            <person name="Wu B."/>
            <person name="Yu Q."/>
            <person name="Deng Z."/>
            <person name="Duan Y."/>
            <person name="Luo F."/>
            <person name="Gmitter F. Jr."/>
        </authorList>
    </citation>
    <scope>NUCLEOTIDE SEQUENCE [LARGE SCALE GENOMIC DNA]</scope>
    <source>
        <strain evidence="2">cv. Valencia</strain>
    </source>
</reference>
<keyword evidence="2" id="KW-1185">Reference proteome</keyword>
<dbReference type="Proteomes" id="UP000829398">
    <property type="component" value="Chromosome 9"/>
</dbReference>
<proteinExistence type="predicted"/>
<accession>A0ACB8HXF2</accession>
<sequence length="875" mass="99996">MARTTYYVVFVGRRPRIYESWPECQLQVNGFPGNLFKSYKSKESAKKAYEAHCVACNQEAKYSDIVTADRRGEIPTSFNAMDNDSLLINRKWLEANKRSKMSWTSGSRCDCDLSYQIMEIGANEMHADKNDEWPATDGDPPTNMNKDFIETDTKTEEEAENEVNADNNESALGRIETVDVLGREFITDEDADSFYCKYMKEMGFGVRRHNKSWNTKGVLIGRKWVCSREGYRPKKFLCQDNRIREARPLTRTGCHAAFKIKRKDENTAWICTQFNAAHNHALTPPQHVHYIRSHRKVSGADLVAASSLHKVGMKPSQIHEYMVERSGGYNKVGYSRKDMQNKMDTHRRKLLHESDAETCLSYLEGKKCDDPAFYFAHTINEDNRLGDLFWCDGGCRADYAVFGDANINNKDFTNGFQRCMLQPYTVDQFKQAWTKLVARHNVENNDWVTKMYTDKHMWAEAFLQGKFFGGMRSTQRSEGMNSFLNHYVSIKLRLISFVKQMDRLMDRQRDVEGKDDYDSVDGRPVLRTHLKAYEGQVGDIYTRVIFRIITNQITKEGVMTTKQVSNDDVVRVYQVKKYDFADKEWNVEIRGMWDNVLSSCLMVETIGIPCSHIFAVMKVENIKTIPNCVILGRWTKNAKIGISPHKKKEKSNSPYMSMEARLGSLHAACQNLQQLAASSCAAFELAITNVHNLSLRLEALICDKDKDTLEGQLGRRSHVQDLTVVLTKGCRKKKKIGPPPERRCSSCGQPEHTIRKCKTKEQTTEANVECATQGSQFMCEKNVVMNTRGLRIRMSTTTPILGNQENAQSRHSHNSNNLSLDSGSQPWFQQFPVSTNNDSTDNTCIKGFLSNYDRANASTSTYATNYGCLWRGHGF</sequence>
<comment type="caution">
    <text evidence="1">The sequence shown here is derived from an EMBL/GenBank/DDBJ whole genome shotgun (WGS) entry which is preliminary data.</text>
</comment>
<evidence type="ECO:0000313" key="2">
    <source>
        <dbReference type="Proteomes" id="UP000829398"/>
    </source>
</evidence>
<protein>
    <submittedName>
        <fullName evidence="1">Protein FAR1-RELATED SEQUENCE 5</fullName>
    </submittedName>
</protein>
<gene>
    <name evidence="1" type="ORF">KPL71_026049</name>
</gene>
<name>A0ACB8HXF2_CITSI</name>
<dbReference type="EMBL" id="CM039178">
    <property type="protein sequence ID" value="KAH9679258.1"/>
    <property type="molecule type" value="Genomic_DNA"/>
</dbReference>
<evidence type="ECO:0000313" key="1">
    <source>
        <dbReference type="EMBL" id="KAH9679258.1"/>
    </source>
</evidence>
<organism evidence="1 2">
    <name type="scientific">Citrus sinensis</name>
    <name type="common">Sweet orange</name>
    <name type="synonym">Citrus aurantium var. sinensis</name>
    <dbReference type="NCBI Taxonomy" id="2711"/>
    <lineage>
        <taxon>Eukaryota</taxon>
        <taxon>Viridiplantae</taxon>
        <taxon>Streptophyta</taxon>
        <taxon>Embryophyta</taxon>
        <taxon>Tracheophyta</taxon>
        <taxon>Spermatophyta</taxon>
        <taxon>Magnoliopsida</taxon>
        <taxon>eudicotyledons</taxon>
        <taxon>Gunneridae</taxon>
        <taxon>Pentapetalae</taxon>
        <taxon>rosids</taxon>
        <taxon>malvids</taxon>
        <taxon>Sapindales</taxon>
        <taxon>Rutaceae</taxon>
        <taxon>Aurantioideae</taxon>
        <taxon>Citrus</taxon>
    </lineage>
</organism>